<dbReference type="RefSeq" id="WP_128219886.1">
    <property type="nucleotide sequence ID" value="NZ_CP034929.1"/>
</dbReference>
<dbReference type="InterPro" id="IPR005372">
    <property type="entry name" value="UPF0182"/>
</dbReference>
<dbReference type="Proteomes" id="UP001596098">
    <property type="component" value="Unassembled WGS sequence"/>
</dbReference>
<dbReference type="PANTHER" id="PTHR39344:SF1">
    <property type="entry name" value="UPF0182 PROTEIN SLL1060"/>
    <property type="match status" value="1"/>
</dbReference>
<evidence type="ECO:0000313" key="8">
    <source>
        <dbReference type="Proteomes" id="UP001596098"/>
    </source>
</evidence>
<reference evidence="8" key="1">
    <citation type="journal article" date="2019" name="Int. J. Syst. Evol. Microbiol.">
        <title>The Global Catalogue of Microorganisms (GCM) 10K type strain sequencing project: providing services to taxonomists for standard genome sequencing and annotation.</title>
        <authorList>
            <consortium name="The Broad Institute Genomics Platform"/>
            <consortium name="The Broad Institute Genome Sequencing Center for Infectious Disease"/>
            <person name="Wu L."/>
            <person name="Ma J."/>
        </authorList>
    </citation>
    <scope>NUCLEOTIDE SEQUENCE [LARGE SCALE GENOMIC DNA]</scope>
    <source>
        <strain evidence="8">DFY28</strain>
    </source>
</reference>
<keyword evidence="2 5" id="KW-0812">Transmembrane</keyword>
<protein>
    <recommendedName>
        <fullName evidence="5">UPF0182 protein ACFPWU_12680</fullName>
    </recommendedName>
</protein>
<keyword evidence="4 5" id="KW-0472">Membrane</keyword>
<evidence type="ECO:0000256" key="1">
    <source>
        <dbReference type="ARBA" id="ARBA00022475"/>
    </source>
</evidence>
<evidence type="ECO:0000256" key="5">
    <source>
        <dbReference type="HAMAP-Rule" id="MF_01600"/>
    </source>
</evidence>
<feature type="compositionally biased region" description="Basic and acidic residues" evidence="6">
    <location>
        <begin position="983"/>
        <end position="1000"/>
    </location>
</feature>
<evidence type="ECO:0000313" key="7">
    <source>
        <dbReference type="EMBL" id="MFC6154517.1"/>
    </source>
</evidence>
<feature type="transmembrane region" description="Helical" evidence="5">
    <location>
        <begin position="266"/>
        <end position="285"/>
    </location>
</feature>
<comment type="subcellular location">
    <subcellularLocation>
        <location evidence="5">Cell membrane</location>
        <topology evidence="5">Multi-pass membrane protein</topology>
    </subcellularLocation>
</comment>
<comment type="caution">
    <text evidence="7">The sequence shown here is derived from an EMBL/GenBank/DDBJ whole genome shotgun (WGS) entry which is preliminary data.</text>
</comment>
<feature type="transmembrane region" description="Helical" evidence="5">
    <location>
        <begin position="292"/>
        <end position="313"/>
    </location>
</feature>
<name>A0ABW1R087_9ACTN</name>
<evidence type="ECO:0000256" key="6">
    <source>
        <dbReference type="SAM" id="MobiDB-lite"/>
    </source>
</evidence>
<feature type="transmembrane region" description="Helical" evidence="5">
    <location>
        <begin position="123"/>
        <end position="141"/>
    </location>
</feature>
<dbReference type="HAMAP" id="MF_01600">
    <property type="entry name" value="UPF0182"/>
    <property type="match status" value="1"/>
</dbReference>
<feature type="transmembrane region" description="Helical" evidence="5">
    <location>
        <begin position="224"/>
        <end position="241"/>
    </location>
</feature>
<gene>
    <name evidence="7" type="ORF">ACFPWU_12680</name>
</gene>
<keyword evidence="8" id="KW-1185">Reference proteome</keyword>
<accession>A0ABW1R087</accession>
<evidence type="ECO:0000256" key="2">
    <source>
        <dbReference type="ARBA" id="ARBA00022692"/>
    </source>
</evidence>
<organism evidence="7 8">
    <name type="scientific">Nocardioides yefusunii</name>
    <dbReference type="NCBI Taxonomy" id="2500546"/>
    <lineage>
        <taxon>Bacteria</taxon>
        <taxon>Bacillati</taxon>
        <taxon>Actinomycetota</taxon>
        <taxon>Actinomycetes</taxon>
        <taxon>Propionibacteriales</taxon>
        <taxon>Nocardioidaceae</taxon>
        <taxon>Nocardioides</taxon>
    </lineage>
</organism>
<dbReference type="Pfam" id="PF03699">
    <property type="entry name" value="UPF0182"/>
    <property type="match status" value="1"/>
</dbReference>
<dbReference type="EMBL" id="JBHSQI010000006">
    <property type="protein sequence ID" value="MFC6154517.1"/>
    <property type="molecule type" value="Genomic_DNA"/>
</dbReference>
<keyword evidence="3 5" id="KW-1133">Transmembrane helix</keyword>
<evidence type="ECO:0000256" key="3">
    <source>
        <dbReference type="ARBA" id="ARBA00022989"/>
    </source>
</evidence>
<proteinExistence type="inferred from homology"/>
<sequence length="1000" mass="110030">MSDPFGNAQRGPRGPVGPSPETQRRSRRLVITAAVLVVLFVAFSAFAGFWTERLWFSSVEFSDVFTTLVVTRILLGLAFGVLAALVIGVSAWTAHRFRPFFRSLHPDQDPTERYRQTLAPIKGWALAGVAVIAGVLAAMSASGQWREFQMWRHAEKFGTTDPFFDRDAGFYVFQLPWFHFLVDFTMSLTVVALVVTILVHYVYGGISLAARGADKLSPAAQVQISILLGFFVLAKALDFYLDRFDLLSESGALITGMNYTDENAVLPAKNILAGIALICAVLFFLNVWRRTWVLPTVGVALLGLSTVLLGMLWPGIVQRFQVEPNKADKESEYISRNIEATRAAYDLEDIEVSRYQSAPDLGTALTDLEKGTSSVPLVDPKLVRKTFEQQQQVRAYYSVADVLDVDRYELDGEERALVLGVREINQAGLAASDQNWTNQATVYTHGTGMIAAYANQRPGDNKSQASVIQWAEGQEANQNALTELNGGEVESRIYFGENSPAYSVVGKGAGDKSVELDLPSGDEDQKANPTVTYDGKGGVPVGNILTKSLYALKFGEPNFILSKRVNENSKVLYDRDPRTMVEKVAPWLTVDSDPYPVVTEGRIQWVLDGYTVTDKYPLSQKASFEEMTKDSLQTNTGFQTLPTDEINYVRNSVKATVDAYDGTVTLYAWDDSDPVLKVWREVFPDTVKDKSEIPESLMSHLRYPEDLFKAQRYQFAKYHVTDPKDWYAGSNRWEVPEDPNSQGNLQPPYRLFTNPQGDEDPNAEQVWSLTSVFVPREKNNLSAFVSVNSDATSPDYGKIQVLELADERTNGPALVANEIASDEDVRDELFSFDQGGITPQYGNLLTLPVGDGLMYVQPLYAARNASESSYPILSFVLVSYGGKVGIAPTLRGAIADVLGVEDAASPTPTDPGTPGEEKPVGSVDDQIRAKLAEAEKAFTAADKAQRSGDTVTWATEIEKAKKSINDAVTLSDKAKAAAAAATKKAETKKAETKKAEEKKD</sequence>
<feature type="transmembrane region" description="Helical" evidence="5">
    <location>
        <begin position="70"/>
        <end position="94"/>
    </location>
</feature>
<dbReference type="PANTHER" id="PTHR39344">
    <property type="entry name" value="UPF0182 PROTEIN SLL1060"/>
    <property type="match status" value="1"/>
</dbReference>
<feature type="region of interest" description="Disordered" evidence="6">
    <location>
        <begin position="975"/>
        <end position="1000"/>
    </location>
</feature>
<comment type="similarity">
    <text evidence="5">Belongs to the UPF0182 family.</text>
</comment>
<feature type="region of interest" description="Disordered" evidence="6">
    <location>
        <begin position="1"/>
        <end position="23"/>
    </location>
</feature>
<feature type="region of interest" description="Disordered" evidence="6">
    <location>
        <begin position="902"/>
        <end position="921"/>
    </location>
</feature>
<evidence type="ECO:0000256" key="4">
    <source>
        <dbReference type="ARBA" id="ARBA00023136"/>
    </source>
</evidence>
<keyword evidence="1 5" id="KW-1003">Cell membrane</keyword>
<feature type="transmembrane region" description="Helical" evidence="5">
    <location>
        <begin position="177"/>
        <end position="203"/>
    </location>
</feature>
<feature type="transmembrane region" description="Helical" evidence="5">
    <location>
        <begin position="29"/>
        <end position="50"/>
    </location>
</feature>